<dbReference type="Proteomes" id="UP000242638">
    <property type="component" value="Unassembled WGS sequence"/>
</dbReference>
<dbReference type="InterPro" id="IPR036179">
    <property type="entry name" value="Ig-like_dom_sf"/>
</dbReference>
<accession>A0A3P9N817</accession>
<dbReference type="GeneTree" id="ENSGT01030000234968"/>
<dbReference type="Ensembl" id="ENSPRET00000005743.1">
    <property type="protein sequence ID" value="ENSPREP00000005668.1"/>
    <property type="gene ID" value="ENSPREG00000003929.1"/>
</dbReference>
<dbReference type="Pfam" id="PF08205">
    <property type="entry name" value="C2-set_2"/>
    <property type="match status" value="1"/>
</dbReference>
<dbReference type="Gene3D" id="2.60.40.10">
    <property type="entry name" value="Immunoglobulins"/>
    <property type="match status" value="2"/>
</dbReference>
<feature type="domain" description="Ig-like" evidence="3">
    <location>
        <begin position="139"/>
        <end position="220"/>
    </location>
</feature>
<dbReference type="PROSITE" id="PS50835">
    <property type="entry name" value="IG_LIKE"/>
    <property type="match status" value="1"/>
</dbReference>
<evidence type="ECO:0000313" key="5">
    <source>
        <dbReference type="Proteomes" id="UP000242638"/>
    </source>
</evidence>
<sequence length="290" mass="32965">HSNLTRFNFSYIILCFIAEMAESIGSGENWLISVPSRISVLESSCVVIPCEYDYPMKGNLWKKWRGYWTRNDETVASNDPKFKLTQEFNGRSRITGTIESNICTWQLDDVRETDTGPKTCLNNCLTSHFVKIVDCTGVPEPPVMTVSVSNHVSATCKVIHACPSSPPKFSWSHPGMTKTSSKNLKKGLWSTMSTLTFTPEEADFNKPLNCKVNFNDKKTTEGSMLLVKKRATLLYMVSELQYPEAALWSIELREWEWQALEICIGGHLSDMHRCCPSRILRLPRRCTVSY</sequence>
<dbReference type="InterPro" id="IPR007110">
    <property type="entry name" value="Ig-like_dom"/>
</dbReference>
<reference evidence="5" key="1">
    <citation type="submission" date="2013-11" db="EMBL/GenBank/DDBJ databases">
        <title>The genomic landscape of the Guanapo guppy.</title>
        <authorList>
            <person name="Kuenstner A."/>
            <person name="Dreyer C."/>
        </authorList>
    </citation>
    <scope>NUCLEOTIDE SEQUENCE</scope>
    <source>
        <strain evidence="5">Guanapo</strain>
    </source>
</reference>
<reference evidence="4" key="2">
    <citation type="submission" date="2025-08" db="UniProtKB">
        <authorList>
            <consortium name="Ensembl"/>
        </authorList>
    </citation>
    <scope>IDENTIFICATION</scope>
    <source>
        <strain evidence="4">Guanapo</strain>
    </source>
</reference>
<evidence type="ECO:0000259" key="3">
    <source>
        <dbReference type="PROSITE" id="PS50835"/>
    </source>
</evidence>
<proteinExistence type="predicted"/>
<reference evidence="4" key="3">
    <citation type="submission" date="2025-09" db="UniProtKB">
        <authorList>
            <consortium name="Ensembl"/>
        </authorList>
    </citation>
    <scope>IDENTIFICATION</scope>
    <source>
        <strain evidence="4">Guanapo</strain>
    </source>
</reference>
<evidence type="ECO:0000256" key="2">
    <source>
        <dbReference type="SAM" id="SignalP"/>
    </source>
</evidence>
<dbReference type="PANTHER" id="PTHR46484:SF1">
    <property type="entry name" value="SCHWANN CELL MYELIN PROTEIN-RELATED"/>
    <property type="match status" value="1"/>
</dbReference>
<keyword evidence="2" id="KW-0732">Signal</keyword>
<feature type="signal peptide" evidence="2">
    <location>
        <begin position="1"/>
        <end position="23"/>
    </location>
</feature>
<evidence type="ECO:0000313" key="4">
    <source>
        <dbReference type="Ensembl" id="ENSPREP00000005668.1"/>
    </source>
</evidence>
<dbReference type="OMA" id="ESNICTW"/>
<protein>
    <recommendedName>
        <fullName evidence="3">Ig-like domain-containing protein</fullName>
    </recommendedName>
</protein>
<name>A0A3P9N817_POERE</name>
<dbReference type="PANTHER" id="PTHR46484">
    <property type="entry name" value="SI:CH211-171H4.5-RELATED"/>
    <property type="match status" value="1"/>
</dbReference>
<evidence type="ECO:0000256" key="1">
    <source>
        <dbReference type="ARBA" id="ARBA00023157"/>
    </source>
</evidence>
<keyword evidence="1" id="KW-1015">Disulfide bond</keyword>
<keyword evidence="5" id="KW-1185">Reference proteome</keyword>
<dbReference type="InterPro" id="IPR013783">
    <property type="entry name" value="Ig-like_fold"/>
</dbReference>
<dbReference type="SUPFAM" id="SSF48726">
    <property type="entry name" value="Immunoglobulin"/>
    <property type="match status" value="2"/>
</dbReference>
<dbReference type="InterPro" id="IPR013162">
    <property type="entry name" value="CD80_C2-set"/>
</dbReference>
<dbReference type="AlphaFoldDB" id="A0A3P9N817"/>
<organism evidence="4 5">
    <name type="scientific">Poecilia reticulata</name>
    <name type="common">Guppy</name>
    <name type="synonym">Acanthophacelus reticulatus</name>
    <dbReference type="NCBI Taxonomy" id="8081"/>
    <lineage>
        <taxon>Eukaryota</taxon>
        <taxon>Metazoa</taxon>
        <taxon>Chordata</taxon>
        <taxon>Craniata</taxon>
        <taxon>Vertebrata</taxon>
        <taxon>Euteleostomi</taxon>
        <taxon>Actinopterygii</taxon>
        <taxon>Neopterygii</taxon>
        <taxon>Teleostei</taxon>
        <taxon>Neoteleostei</taxon>
        <taxon>Acanthomorphata</taxon>
        <taxon>Ovalentaria</taxon>
        <taxon>Atherinomorphae</taxon>
        <taxon>Cyprinodontiformes</taxon>
        <taxon>Poeciliidae</taxon>
        <taxon>Poeciliinae</taxon>
        <taxon>Poecilia</taxon>
    </lineage>
</organism>
<feature type="chain" id="PRO_5017922195" description="Ig-like domain-containing protein" evidence="2">
    <location>
        <begin position="24"/>
        <end position="290"/>
    </location>
</feature>